<dbReference type="Pfam" id="PF02096">
    <property type="entry name" value="60KD_IMP"/>
    <property type="match status" value="1"/>
</dbReference>
<dbReference type="AlphaFoldDB" id="A0A523XIB8"/>
<organism evidence="16 17">
    <name type="scientific">candidate division TA06 bacterium</name>
    <dbReference type="NCBI Taxonomy" id="2250710"/>
    <lineage>
        <taxon>Bacteria</taxon>
        <taxon>Bacteria division TA06</taxon>
    </lineage>
</organism>
<keyword evidence="8 13" id="KW-1133">Transmembrane helix</keyword>
<dbReference type="CDD" id="cd20070">
    <property type="entry name" value="5TM_YidC_Alb3"/>
    <property type="match status" value="1"/>
</dbReference>
<reference evidence="16 17" key="1">
    <citation type="submission" date="2019-03" db="EMBL/GenBank/DDBJ databases">
        <title>Metabolic potential of uncultured bacteria and archaea associated with petroleum seepage in deep-sea sediments.</title>
        <authorList>
            <person name="Dong X."/>
            <person name="Hubert C."/>
        </authorList>
    </citation>
    <scope>NUCLEOTIDE SEQUENCE [LARGE SCALE GENOMIC DNA]</scope>
    <source>
        <strain evidence="16">E29_bin36</strain>
    </source>
</reference>
<protein>
    <recommendedName>
        <fullName evidence="3 13">Membrane protein insertase YidC</fullName>
    </recommendedName>
    <alternativeName>
        <fullName evidence="12 13">Foldase YidC</fullName>
    </alternativeName>
    <alternativeName>
        <fullName evidence="11 13">Membrane integrase YidC</fullName>
    </alternativeName>
    <alternativeName>
        <fullName evidence="13">Membrane protein YidC</fullName>
    </alternativeName>
</protein>
<comment type="caution">
    <text evidence="16">The sequence shown here is derived from an EMBL/GenBank/DDBJ whole genome shotgun (WGS) entry which is preliminary data.</text>
</comment>
<name>A0A523XIB8_UNCT6</name>
<sequence>MSAETRTLIAIFLIVLISIISYKYLPRQQAQPPLPVESEVPHLERVMIERAKPTELKAARVAPTADEDSVLIETDLHRICLSSVGGSIKSLRLKEYADLRGKGEELKDGSTFERIWALIRSMFRRKEESQELAELIPEGRKAVLSTVRTSDGTFDLANHNFTIETTVHPSGTAEGKVVFAALLPDGSTLRKTYTFRNGDYIIGLEEICPGSAKELILDWGAGLRQTEKAQRGYLNYFSAMAMVGGMFKQWQLTKAVKVLRSGEIHKIRDLEYVGRVDWGAVKTKYFLACFIPKREVRYFRVDTVGPSIVRIGARVDTVAPTELSVRMMSEGNRAEYDIYIGPIQYDRLREFDLGLQRAVYLGPGWVSGISRLILRILVWLHKLVRNYGVVIILFSCIMMVIFYPLTFKSLRSMREMQKLQPKIAALKQKYKKDPKRLNTETMGIYKKEGINPLGGCLPLLFQMPVFWALFAILRSMIELRGANFLWIADLSERDPTFILPVLMAGSMFVQQKFTPTDPRQKAMTYMMPMIMLFIFWSFPAGLVLYWFIYNVLSVVQHYILHKRGEEPKTAS</sequence>
<gene>
    <name evidence="13" type="primary">yidC</name>
    <name evidence="16" type="ORF">E3J38_07805</name>
</gene>
<evidence type="ECO:0000256" key="11">
    <source>
        <dbReference type="ARBA" id="ARBA00033245"/>
    </source>
</evidence>
<dbReference type="InterPro" id="IPR019998">
    <property type="entry name" value="Membr_insert_YidC"/>
</dbReference>
<keyword evidence="10 13" id="KW-0143">Chaperone</keyword>
<keyword evidence="6 13" id="KW-0812">Transmembrane</keyword>
<keyword evidence="9 13" id="KW-0472">Membrane</keyword>
<dbReference type="GO" id="GO:0051205">
    <property type="term" value="P:protein insertion into membrane"/>
    <property type="evidence" value="ECO:0007669"/>
    <property type="project" value="TreeGrafter"/>
</dbReference>
<evidence type="ECO:0000256" key="13">
    <source>
        <dbReference type="HAMAP-Rule" id="MF_01810"/>
    </source>
</evidence>
<dbReference type="HAMAP" id="MF_01810">
    <property type="entry name" value="YidC_type1"/>
    <property type="match status" value="1"/>
</dbReference>
<feature type="transmembrane region" description="Helical" evidence="13">
    <location>
        <begin position="6"/>
        <end position="25"/>
    </location>
</feature>
<dbReference type="GO" id="GO:0005886">
    <property type="term" value="C:plasma membrane"/>
    <property type="evidence" value="ECO:0007669"/>
    <property type="project" value="UniProtKB-SubCell"/>
</dbReference>
<evidence type="ECO:0000256" key="7">
    <source>
        <dbReference type="ARBA" id="ARBA00022927"/>
    </source>
</evidence>
<keyword evidence="7 13" id="KW-0653">Protein transport</keyword>
<evidence type="ECO:0000256" key="8">
    <source>
        <dbReference type="ARBA" id="ARBA00022989"/>
    </source>
</evidence>
<evidence type="ECO:0000256" key="12">
    <source>
        <dbReference type="ARBA" id="ARBA00033342"/>
    </source>
</evidence>
<dbReference type="PRINTS" id="PR00701">
    <property type="entry name" value="60KDINNERMP"/>
</dbReference>
<dbReference type="CDD" id="cd19961">
    <property type="entry name" value="EcYidC-like_peri"/>
    <property type="match status" value="1"/>
</dbReference>
<dbReference type="InterPro" id="IPR047196">
    <property type="entry name" value="YidC_ALB_C"/>
</dbReference>
<feature type="domain" description="Membrane insertase YidC N-terminal" evidence="15">
    <location>
        <begin position="154"/>
        <end position="373"/>
    </location>
</feature>
<feature type="domain" description="Membrane insertase YidC/Oxa/ALB C-terminal" evidence="14">
    <location>
        <begin position="387"/>
        <end position="561"/>
    </location>
</feature>
<proteinExistence type="inferred from homology"/>
<dbReference type="NCBIfam" id="TIGR03593">
    <property type="entry name" value="yidC_nterm"/>
    <property type="match status" value="1"/>
</dbReference>
<evidence type="ECO:0000256" key="10">
    <source>
        <dbReference type="ARBA" id="ARBA00023186"/>
    </source>
</evidence>
<feature type="transmembrane region" description="Helical" evidence="13">
    <location>
        <begin position="387"/>
        <end position="407"/>
    </location>
</feature>
<comment type="subcellular location">
    <subcellularLocation>
        <location evidence="1">Cell inner membrane</location>
        <topology evidence="1">Multi-pass membrane protein</topology>
    </subcellularLocation>
    <subcellularLocation>
        <location evidence="13">Cell membrane</location>
        <topology evidence="13">Multi-pass membrane protein</topology>
    </subcellularLocation>
</comment>
<comment type="function">
    <text evidence="13">Required for the insertion and/or proper folding and/or complex formation of integral membrane proteins into the membrane. Involved in integration of membrane proteins that insert both dependently and independently of the Sec translocase complex, as well as at least some lipoproteins. Aids folding of multispanning membrane proteins.</text>
</comment>
<dbReference type="InterPro" id="IPR001708">
    <property type="entry name" value="YidC/ALB3/OXA1/COX18"/>
</dbReference>
<dbReference type="Gene3D" id="2.70.98.90">
    <property type="match status" value="1"/>
</dbReference>
<evidence type="ECO:0000256" key="6">
    <source>
        <dbReference type="ARBA" id="ARBA00022692"/>
    </source>
</evidence>
<dbReference type="InterPro" id="IPR028053">
    <property type="entry name" value="Membr_insert_YidC_N"/>
</dbReference>
<evidence type="ECO:0000313" key="16">
    <source>
        <dbReference type="EMBL" id="TET79033.1"/>
    </source>
</evidence>
<dbReference type="PANTHER" id="PTHR12428">
    <property type="entry name" value="OXA1"/>
    <property type="match status" value="1"/>
</dbReference>
<evidence type="ECO:0000256" key="1">
    <source>
        <dbReference type="ARBA" id="ARBA00004429"/>
    </source>
</evidence>
<evidence type="ECO:0000256" key="9">
    <source>
        <dbReference type="ARBA" id="ARBA00023136"/>
    </source>
</evidence>
<dbReference type="GO" id="GO:0032977">
    <property type="term" value="F:membrane insertase activity"/>
    <property type="evidence" value="ECO:0007669"/>
    <property type="project" value="InterPro"/>
</dbReference>
<evidence type="ECO:0000256" key="2">
    <source>
        <dbReference type="ARBA" id="ARBA00010527"/>
    </source>
</evidence>
<accession>A0A523XIB8</accession>
<dbReference type="InterPro" id="IPR028055">
    <property type="entry name" value="YidC/Oxa/ALB_C"/>
</dbReference>
<dbReference type="EMBL" id="SOIP01000448">
    <property type="protein sequence ID" value="TET79033.1"/>
    <property type="molecule type" value="Genomic_DNA"/>
</dbReference>
<comment type="similarity">
    <text evidence="2 13">Belongs to the OXA1/ALB3/YidC family. Type 1 subfamily.</text>
</comment>
<evidence type="ECO:0000256" key="3">
    <source>
        <dbReference type="ARBA" id="ARBA00015325"/>
    </source>
</evidence>
<dbReference type="NCBIfam" id="TIGR03592">
    <property type="entry name" value="yidC_oxa1_cterm"/>
    <property type="match status" value="1"/>
</dbReference>
<dbReference type="PRINTS" id="PR01900">
    <property type="entry name" value="YIDCPROTEIN"/>
</dbReference>
<feature type="transmembrane region" description="Helical" evidence="13">
    <location>
        <begin position="456"/>
        <end position="477"/>
    </location>
</feature>
<evidence type="ECO:0000256" key="4">
    <source>
        <dbReference type="ARBA" id="ARBA00022448"/>
    </source>
</evidence>
<dbReference type="GO" id="GO:0015031">
    <property type="term" value="P:protein transport"/>
    <property type="evidence" value="ECO:0007669"/>
    <property type="project" value="UniProtKB-KW"/>
</dbReference>
<evidence type="ECO:0000256" key="5">
    <source>
        <dbReference type="ARBA" id="ARBA00022475"/>
    </source>
</evidence>
<evidence type="ECO:0000313" key="17">
    <source>
        <dbReference type="Proteomes" id="UP000315534"/>
    </source>
</evidence>
<dbReference type="Proteomes" id="UP000315534">
    <property type="component" value="Unassembled WGS sequence"/>
</dbReference>
<keyword evidence="5 13" id="KW-1003">Cell membrane</keyword>
<dbReference type="PANTHER" id="PTHR12428:SF65">
    <property type="entry name" value="CYTOCHROME C OXIDASE ASSEMBLY PROTEIN COX18, MITOCHONDRIAL"/>
    <property type="match status" value="1"/>
</dbReference>
<feature type="transmembrane region" description="Helical" evidence="13">
    <location>
        <begin position="525"/>
        <end position="548"/>
    </location>
</feature>
<dbReference type="Pfam" id="PF14849">
    <property type="entry name" value="YidC_periplas"/>
    <property type="match status" value="1"/>
</dbReference>
<keyword evidence="4 13" id="KW-0813">Transport</keyword>
<comment type="subunit">
    <text evidence="13">Interacts with the Sec translocase complex via SecD. Specifically interacts with transmembrane segments of nascent integral membrane proteins during membrane integration.</text>
</comment>
<evidence type="ECO:0000259" key="14">
    <source>
        <dbReference type="Pfam" id="PF02096"/>
    </source>
</evidence>
<dbReference type="InterPro" id="IPR038221">
    <property type="entry name" value="YidC_periplasmic_sf"/>
</dbReference>
<evidence type="ECO:0000259" key="15">
    <source>
        <dbReference type="Pfam" id="PF14849"/>
    </source>
</evidence>